<dbReference type="GO" id="GO:0008832">
    <property type="term" value="F:dGTPase activity"/>
    <property type="evidence" value="ECO:0007669"/>
    <property type="project" value="TreeGrafter"/>
</dbReference>
<dbReference type="Gene3D" id="1.10.3210.10">
    <property type="entry name" value="Hypothetical protein af1432"/>
    <property type="match status" value="1"/>
</dbReference>
<dbReference type="SUPFAM" id="SSF109604">
    <property type="entry name" value="HD-domain/PDEase-like"/>
    <property type="match status" value="1"/>
</dbReference>
<dbReference type="Pfam" id="PF01966">
    <property type="entry name" value="HD"/>
    <property type="match status" value="1"/>
</dbReference>
<dbReference type="InterPro" id="IPR003607">
    <property type="entry name" value="HD/PDEase_dom"/>
</dbReference>
<feature type="domain" description="HD/PDEase" evidence="1">
    <location>
        <begin position="55"/>
        <end position="180"/>
    </location>
</feature>
<dbReference type="InterPro" id="IPR006674">
    <property type="entry name" value="HD_domain"/>
</dbReference>
<dbReference type="SMART" id="SM00471">
    <property type="entry name" value="HDc"/>
    <property type="match status" value="1"/>
</dbReference>
<dbReference type="AlphaFoldDB" id="A0A2W7P5J2"/>
<proteinExistence type="predicted"/>
<evidence type="ECO:0000259" key="1">
    <source>
        <dbReference type="SMART" id="SM00471"/>
    </source>
</evidence>
<organism evidence="2 3">
    <name type="scientific">Breznakibacter xylanolyticus</name>
    <dbReference type="NCBI Taxonomy" id="990"/>
    <lineage>
        <taxon>Bacteria</taxon>
        <taxon>Pseudomonadati</taxon>
        <taxon>Bacteroidota</taxon>
        <taxon>Bacteroidia</taxon>
        <taxon>Marinilabiliales</taxon>
        <taxon>Marinilabiliaceae</taxon>
        <taxon>Breznakibacter</taxon>
    </lineage>
</organism>
<dbReference type="PANTHER" id="PTHR11373:SF4">
    <property type="entry name" value="DEOXYNUCLEOSIDE TRIPHOSPHATE TRIPHOSPHOHYDROLASE SAMHD1"/>
    <property type="match status" value="1"/>
</dbReference>
<dbReference type="Pfam" id="PF19276">
    <property type="entry name" value="HD_assoc_2"/>
    <property type="match status" value="1"/>
</dbReference>
<dbReference type="EMBL" id="QKZK01000001">
    <property type="protein sequence ID" value="PZX20626.1"/>
    <property type="molecule type" value="Genomic_DNA"/>
</dbReference>
<name>A0A2W7P5J2_9BACT</name>
<reference evidence="2 3" key="1">
    <citation type="submission" date="2018-06" db="EMBL/GenBank/DDBJ databases">
        <title>Genomic Encyclopedia of Archaeal and Bacterial Type Strains, Phase II (KMG-II): from individual species to whole genera.</title>
        <authorList>
            <person name="Goeker M."/>
        </authorList>
    </citation>
    <scope>NUCLEOTIDE SEQUENCE [LARGE SCALE GENOMIC DNA]</scope>
    <source>
        <strain evidence="2 3">DSM 6779</strain>
    </source>
</reference>
<dbReference type="OrthoDB" id="9803619at2"/>
<comment type="caution">
    <text evidence="2">The sequence shown here is derived from an EMBL/GenBank/DDBJ whole genome shotgun (WGS) entry which is preliminary data.</text>
</comment>
<protein>
    <recommendedName>
        <fullName evidence="1">HD/PDEase domain-containing protein</fullName>
    </recommendedName>
</protein>
<dbReference type="RefSeq" id="WP_111443798.1">
    <property type="nucleotide sequence ID" value="NZ_QKZK01000001.1"/>
</dbReference>
<evidence type="ECO:0000313" key="3">
    <source>
        <dbReference type="Proteomes" id="UP000249239"/>
    </source>
</evidence>
<sequence>MPVGTYNKKKIINDPVHGFISVPSELIYDLIENPWVQRLRRIKQLGLTYLVYPGAVHTRFQHATGAMHLMQNAVEVLRGKGNDISPQEEEAVLIAILLHDVGHGPFSHVLEHTLVENLSHEELSRLIISQLNDQYHGALDMALDIFTNRYPKRFLHQLVSGQLDMDRLDYLKRDSFFSGVSEGVIGSDRIIKMLNVFDDQLVVEAKGVYSVEKFLIARRLMYWQVYLHKTVLVAENQLVNILRRARSLMQQGHDLFAPPALAFFLKGTVNHADFAQDAVALRYFGDLDDNDLMSAIKAWGYCDDPVLSLLSNDLMNRRLNRIEISTVPPAPERLDALKQMAVCRLGLRYVSDADYFVGTGTISNHAYSRFDEQINVLFNNHQIKDISEASDMLNLSYLDKIVTKHYLSYPKSLSESL</sequence>
<gene>
    <name evidence="2" type="ORF">LX69_00047</name>
</gene>
<dbReference type="CDD" id="cd00077">
    <property type="entry name" value="HDc"/>
    <property type="match status" value="1"/>
</dbReference>
<dbReference type="GO" id="GO:0006203">
    <property type="term" value="P:dGTP catabolic process"/>
    <property type="evidence" value="ECO:0007669"/>
    <property type="project" value="TreeGrafter"/>
</dbReference>
<evidence type="ECO:0000313" key="2">
    <source>
        <dbReference type="EMBL" id="PZX20626.1"/>
    </source>
</evidence>
<dbReference type="InterPro" id="IPR050135">
    <property type="entry name" value="dGTPase-like"/>
</dbReference>
<dbReference type="Proteomes" id="UP000249239">
    <property type="component" value="Unassembled WGS sequence"/>
</dbReference>
<dbReference type="InterPro" id="IPR045509">
    <property type="entry name" value="HD_assoc_2"/>
</dbReference>
<keyword evidence="3" id="KW-1185">Reference proteome</keyword>
<dbReference type="PANTHER" id="PTHR11373">
    <property type="entry name" value="DEOXYNUCLEOSIDE TRIPHOSPHATE TRIPHOSPHOHYDROLASE"/>
    <property type="match status" value="1"/>
</dbReference>
<accession>A0A2W7P5J2</accession>